<dbReference type="GO" id="GO:0016740">
    <property type="term" value="F:transferase activity"/>
    <property type="evidence" value="ECO:0007669"/>
    <property type="project" value="UniProtKB-KW"/>
</dbReference>
<dbReference type="Proteomes" id="UP000323324">
    <property type="component" value="Unassembled WGS sequence"/>
</dbReference>
<dbReference type="Gene3D" id="3.90.550.10">
    <property type="entry name" value="Spore Coat Polysaccharide Biosynthesis Protein SpsA, Chain A"/>
    <property type="match status" value="1"/>
</dbReference>
<dbReference type="SUPFAM" id="SSF53448">
    <property type="entry name" value="Nucleotide-diphospho-sugar transferases"/>
    <property type="match status" value="1"/>
</dbReference>
<reference evidence="1 2" key="1">
    <citation type="submission" date="2019-08" db="EMBL/GenBank/DDBJ databases">
        <title>Genomes of Antarctic Bizionia species.</title>
        <authorList>
            <person name="Bowman J.P."/>
        </authorList>
    </citation>
    <scope>NUCLEOTIDE SEQUENCE [LARGE SCALE GENOMIC DNA]</scope>
    <source>
        <strain evidence="1 2">HFD</strain>
    </source>
</reference>
<evidence type="ECO:0000313" key="2">
    <source>
        <dbReference type="Proteomes" id="UP000323324"/>
    </source>
</evidence>
<keyword evidence="2" id="KW-1185">Reference proteome</keyword>
<dbReference type="RefSeq" id="WP_148368076.1">
    <property type="nucleotide sequence ID" value="NZ_VSKM01000001.1"/>
</dbReference>
<accession>A0A8H2LF61</accession>
<dbReference type="AlphaFoldDB" id="A0A8H2LF61"/>
<dbReference type="EMBL" id="VSKM01000001">
    <property type="protein sequence ID" value="TYB80185.1"/>
    <property type="molecule type" value="Genomic_DNA"/>
</dbReference>
<gene>
    <name evidence="1" type="ORF">ES676_00520</name>
</gene>
<dbReference type="InterPro" id="IPR029044">
    <property type="entry name" value="Nucleotide-diphossugar_trans"/>
</dbReference>
<proteinExistence type="predicted"/>
<organism evidence="1 2">
    <name type="scientific">Bizionia saleffrena</name>
    <dbReference type="NCBI Taxonomy" id="291189"/>
    <lineage>
        <taxon>Bacteria</taxon>
        <taxon>Pseudomonadati</taxon>
        <taxon>Bacteroidota</taxon>
        <taxon>Flavobacteriia</taxon>
        <taxon>Flavobacteriales</taxon>
        <taxon>Flavobacteriaceae</taxon>
        <taxon>Bizionia</taxon>
    </lineage>
</organism>
<name>A0A8H2LF61_9FLAO</name>
<evidence type="ECO:0000313" key="1">
    <source>
        <dbReference type="EMBL" id="TYB80185.1"/>
    </source>
</evidence>
<keyword evidence="1" id="KW-0808">Transferase</keyword>
<sequence>MNTTLVVLAAGLGSRYGGFKQLDAMGPNAHSIMDYSLFDALHIGFTSVVLVVQESMVAPLTERYITNRNWPVTFAIQNTNITIGDNKYYREKPWGTAHALWCAKDAVNTPFVLINADDFYGRESFRLAFNYLQTQSDCCAVLFPIDKTLSSNGVVNRAEATIDNGWLQTTVEREKISRQEGKIVYSTIEGGEKELPERTLVSMNMWGLTPEIFGFIDNDISEFIENWKQNANLEYQLPSVIDRMIQHRLMEVKAIPTQSHWVGVTYKTDKEMVKMQLQQLHNTGIYDDL</sequence>
<comment type="caution">
    <text evidence="1">The sequence shown here is derived from an EMBL/GenBank/DDBJ whole genome shotgun (WGS) entry which is preliminary data.</text>
</comment>
<protein>
    <submittedName>
        <fullName evidence="1">Nucleotidyltransferase</fullName>
    </submittedName>
</protein>